<reference evidence="1 2" key="1">
    <citation type="submission" date="2023-08" db="EMBL/GenBank/DDBJ databases">
        <authorList>
            <person name="Kumar R."/>
        </authorList>
    </citation>
    <scope>NUCLEOTIDE SEQUENCE [LARGE SCALE GENOMIC DNA]</scope>
    <source>
        <strain evidence="1 2">LUR13</strain>
    </source>
</reference>
<accession>A0ABT9HJI3</accession>
<comment type="caution">
    <text evidence="1">The sequence shown here is derived from an EMBL/GenBank/DDBJ whole genome shotgun (WGS) entry which is preliminary data.</text>
</comment>
<gene>
    <name evidence="1" type="ORF">Q8P09_12685</name>
</gene>
<dbReference type="RefSeq" id="WP_305936125.1">
    <property type="nucleotide sequence ID" value="NZ_JAVAJI010000028.1"/>
</dbReference>
<dbReference type="Proteomes" id="UP001228171">
    <property type="component" value="Unassembled WGS sequence"/>
</dbReference>
<sequence length="117" mass="12486">MAIVIGSIIAEDCGIGVSTTSKSNLQIGSLETTRCGIGMHIRDDIDNADLEHLLNQIRDLEASSKSERESTEEAIALIKAQISAPSTIEEFWVSLRNIAEGAAGSMLYTAICTFAQG</sequence>
<dbReference type="EMBL" id="JAVAJI010000028">
    <property type="protein sequence ID" value="MDP4545933.1"/>
    <property type="molecule type" value="Genomic_DNA"/>
</dbReference>
<evidence type="ECO:0000313" key="1">
    <source>
        <dbReference type="EMBL" id="MDP4545933.1"/>
    </source>
</evidence>
<proteinExistence type="predicted"/>
<organism evidence="1 2">
    <name type="scientific">Psychrobacter faecalis</name>
    <dbReference type="NCBI Taxonomy" id="180588"/>
    <lineage>
        <taxon>Bacteria</taxon>
        <taxon>Pseudomonadati</taxon>
        <taxon>Pseudomonadota</taxon>
        <taxon>Gammaproteobacteria</taxon>
        <taxon>Moraxellales</taxon>
        <taxon>Moraxellaceae</taxon>
        <taxon>Psychrobacter</taxon>
    </lineage>
</organism>
<evidence type="ECO:0000313" key="2">
    <source>
        <dbReference type="Proteomes" id="UP001228171"/>
    </source>
</evidence>
<protein>
    <submittedName>
        <fullName evidence="1">Uncharacterized protein</fullName>
    </submittedName>
</protein>
<name>A0ABT9HJI3_9GAMM</name>
<keyword evidence="2" id="KW-1185">Reference proteome</keyword>